<feature type="signal peptide" evidence="2">
    <location>
        <begin position="1"/>
        <end position="19"/>
    </location>
</feature>
<keyword evidence="2" id="KW-0732">Signal</keyword>
<sequence>MKSICLLTCLLIHLEVTSAGNKDRYNNTGPQEYPDVLLLLDENDVLDEMLDQAWLEVNGNAEEEKIEKTGEIESSGKSAASGRIAEQSGEQELEDRTQVSGETVLGSAEHEVSGDDQKHHQAQRPVQQMDSGCGCEDQTCECCLDVDVSHNIADVCVQVTLLREEMGLKFAVTWKGQTAFSKSISAENPPSICFSIPFVRFLKGCIRFTNMSYDHTFGGCISLGFKLLLFKKEFKLGCFYNPNATSLGASQDKHDIGASSKPKYSIKRRKTILEQARIIAEQNDKHKPKALG</sequence>
<protein>
    <submittedName>
        <fullName evidence="5">Uncharacterized protein LOC116307174</fullName>
    </submittedName>
</protein>
<gene>
    <name evidence="5" type="primary">LOC116307174</name>
</gene>
<name>A0A6P8J121_ACTTE</name>
<feature type="domain" description="DUF4773" evidence="3">
    <location>
        <begin position="133"/>
        <end position="239"/>
    </location>
</feature>
<dbReference type="KEGG" id="aten:116307174"/>
<feature type="compositionally biased region" description="Basic and acidic residues" evidence="1">
    <location>
        <begin position="62"/>
        <end position="71"/>
    </location>
</feature>
<evidence type="ECO:0000256" key="1">
    <source>
        <dbReference type="SAM" id="MobiDB-lite"/>
    </source>
</evidence>
<dbReference type="Pfam" id="PF15998">
    <property type="entry name" value="DUF4773"/>
    <property type="match status" value="1"/>
</dbReference>
<reference evidence="5" key="1">
    <citation type="submission" date="2025-08" db="UniProtKB">
        <authorList>
            <consortium name="RefSeq"/>
        </authorList>
    </citation>
    <scope>IDENTIFICATION</scope>
    <source>
        <tissue evidence="5">Tentacle</tissue>
    </source>
</reference>
<dbReference type="PANTHER" id="PTHR36299">
    <property type="entry name" value="AGAP008005-PA"/>
    <property type="match status" value="1"/>
</dbReference>
<dbReference type="PANTHER" id="PTHR36299:SF2">
    <property type="entry name" value="DUF4773 DOMAIN-CONTAINING PROTEIN"/>
    <property type="match status" value="1"/>
</dbReference>
<dbReference type="InParanoid" id="A0A6P8J121"/>
<keyword evidence="4" id="KW-1185">Reference proteome</keyword>
<dbReference type="InterPro" id="IPR031941">
    <property type="entry name" value="DUF4773"/>
</dbReference>
<accession>A0A6P8J121</accession>
<evidence type="ECO:0000256" key="2">
    <source>
        <dbReference type="SAM" id="SignalP"/>
    </source>
</evidence>
<feature type="region of interest" description="Disordered" evidence="1">
    <location>
        <begin position="61"/>
        <end position="100"/>
    </location>
</feature>
<dbReference type="AlphaFoldDB" id="A0A6P8J121"/>
<evidence type="ECO:0000313" key="5">
    <source>
        <dbReference type="RefSeq" id="XP_031573184.1"/>
    </source>
</evidence>
<evidence type="ECO:0000313" key="4">
    <source>
        <dbReference type="Proteomes" id="UP000515163"/>
    </source>
</evidence>
<dbReference type="RefSeq" id="XP_031573184.1">
    <property type="nucleotide sequence ID" value="XM_031717324.1"/>
</dbReference>
<proteinExistence type="predicted"/>
<evidence type="ECO:0000259" key="3">
    <source>
        <dbReference type="Pfam" id="PF15998"/>
    </source>
</evidence>
<organism evidence="4 5">
    <name type="scientific">Actinia tenebrosa</name>
    <name type="common">Australian red waratah sea anemone</name>
    <dbReference type="NCBI Taxonomy" id="6105"/>
    <lineage>
        <taxon>Eukaryota</taxon>
        <taxon>Metazoa</taxon>
        <taxon>Cnidaria</taxon>
        <taxon>Anthozoa</taxon>
        <taxon>Hexacorallia</taxon>
        <taxon>Actiniaria</taxon>
        <taxon>Actiniidae</taxon>
        <taxon>Actinia</taxon>
    </lineage>
</organism>
<dbReference type="GeneID" id="116307174"/>
<feature type="chain" id="PRO_5027550984" evidence="2">
    <location>
        <begin position="20"/>
        <end position="292"/>
    </location>
</feature>
<dbReference type="OrthoDB" id="6409002at2759"/>
<dbReference type="Proteomes" id="UP000515163">
    <property type="component" value="Unplaced"/>
</dbReference>